<dbReference type="PANTHER" id="PTHR46797">
    <property type="entry name" value="HTH-TYPE TRANSCRIPTIONAL REGULATOR"/>
    <property type="match status" value="1"/>
</dbReference>
<keyword evidence="1" id="KW-0238">DNA-binding</keyword>
<dbReference type="Proteomes" id="UP000198942">
    <property type="component" value="Unassembled WGS sequence"/>
</dbReference>
<dbReference type="GO" id="GO:0003700">
    <property type="term" value="F:DNA-binding transcription factor activity"/>
    <property type="evidence" value="ECO:0007669"/>
    <property type="project" value="TreeGrafter"/>
</dbReference>
<name>A0A1H8B6S3_9SPHI</name>
<dbReference type="PANTHER" id="PTHR46797:SF1">
    <property type="entry name" value="METHYLPHOSPHONATE SYNTHASE"/>
    <property type="match status" value="1"/>
</dbReference>
<reference evidence="4" key="1">
    <citation type="submission" date="2016-10" db="EMBL/GenBank/DDBJ databases">
        <authorList>
            <person name="Varghese N."/>
            <person name="Submissions S."/>
        </authorList>
    </citation>
    <scope>NUCLEOTIDE SEQUENCE [LARGE SCALE GENOMIC DNA]</scope>
    <source>
        <strain evidence="4">Gh-48</strain>
    </source>
</reference>
<dbReference type="GO" id="GO:0005829">
    <property type="term" value="C:cytosol"/>
    <property type="evidence" value="ECO:0007669"/>
    <property type="project" value="TreeGrafter"/>
</dbReference>
<dbReference type="RefSeq" id="WP_091208596.1">
    <property type="nucleotide sequence ID" value="NZ_FOCL01000001.1"/>
</dbReference>
<dbReference type="InterPro" id="IPR010982">
    <property type="entry name" value="Lambda_DNA-bd_dom_sf"/>
</dbReference>
<dbReference type="STRING" id="551995.SAMN05192574_101774"/>
<dbReference type="SUPFAM" id="SSF47413">
    <property type="entry name" value="lambda repressor-like DNA-binding domains"/>
    <property type="match status" value="1"/>
</dbReference>
<evidence type="ECO:0000259" key="2">
    <source>
        <dbReference type="PROSITE" id="PS50943"/>
    </source>
</evidence>
<dbReference type="SMART" id="SM00530">
    <property type="entry name" value="HTH_XRE"/>
    <property type="match status" value="1"/>
</dbReference>
<evidence type="ECO:0000313" key="3">
    <source>
        <dbReference type="EMBL" id="SEM77547.1"/>
    </source>
</evidence>
<evidence type="ECO:0000313" key="4">
    <source>
        <dbReference type="Proteomes" id="UP000198942"/>
    </source>
</evidence>
<dbReference type="OrthoDB" id="7865033at2"/>
<sequence>MVSEKDVALRIRTIRESKNFSQYYVAYKLNISQNTFSKIELGHVKLTVDRFLQIARVLDVSPTELLFYQDPFCILASQ</sequence>
<dbReference type="GO" id="GO:0003677">
    <property type="term" value="F:DNA binding"/>
    <property type="evidence" value="ECO:0007669"/>
    <property type="project" value="UniProtKB-KW"/>
</dbReference>
<dbReference type="Gene3D" id="1.10.260.40">
    <property type="entry name" value="lambda repressor-like DNA-binding domains"/>
    <property type="match status" value="1"/>
</dbReference>
<dbReference type="AlphaFoldDB" id="A0A1H8B6S3"/>
<gene>
    <name evidence="3" type="ORF">SAMN05192574_101774</name>
</gene>
<dbReference type="EMBL" id="FOCL01000001">
    <property type="protein sequence ID" value="SEM77547.1"/>
    <property type="molecule type" value="Genomic_DNA"/>
</dbReference>
<dbReference type="CDD" id="cd00093">
    <property type="entry name" value="HTH_XRE"/>
    <property type="match status" value="1"/>
</dbReference>
<protein>
    <submittedName>
        <fullName evidence="3">Helix-turn-helix</fullName>
    </submittedName>
</protein>
<keyword evidence="4" id="KW-1185">Reference proteome</keyword>
<dbReference type="InterPro" id="IPR050807">
    <property type="entry name" value="TransReg_Diox_bact_type"/>
</dbReference>
<dbReference type="PROSITE" id="PS50943">
    <property type="entry name" value="HTH_CROC1"/>
    <property type="match status" value="1"/>
</dbReference>
<organism evidence="3 4">
    <name type="scientific">Mucilaginibacter gossypiicola</name>
    <dbReference type="NCBI Taxonomy" id="551995"/>
    <lineage>
        <taxon>Bacteria</taxon>
        <taxon>Pseudomonadati</taxon>
        <taxon>Bacteroidota</taxon>
        <taxon>Sphingobacteriia</taxon>
        <taxon>Sphingobacteriales</taxon>
        <taxon>Sphingobacteriaceae</taxon>
        <taxon>Mucilaginibacter</taxon>
    </lineage>
</organism>
<dbReference type="InterPro" id="IPR001387">
    <property type="entry name" value="Cro/C1-type_HTH"/>
</dbReference>
<proteinExistence type="predicted"/>
<feature type="domain" description="HTH cro/C1-type" evidence="2">
    <location>
        <begin position="11"/>
        <end position="65"/>
    </location>
</feature>
<evidence type="ECO:0000256" key="1">
    <source>
        <dbReference type="ARBA" id="ARBA00023125"/>
    </source>
</evidence>
<accession>A0A1H8B6S3</accession>
<dbReference type="Pfam" id="PF01381">
    <property type="entry name" value="HTH_3"/>
    <property type="match status" value="1"/>
</dbReference>